<evidence type="ECO:0000256" key="6">
    <source>
        <dbReference type="SAM" id="MobiDB-lite"/>
    </source>
</evidence>
<feature type="compositionally biased region" description="Basic and acidic residues" evidence="6">
    <location>
        <begin position="286"/>
        <end position="307"/>
    </location>
</feature>
<evidence type="ECO:0000256" key="7">
    <source>
        <dbReference type="SAM" id="Phobius"/>
    </source>
</evidence>
<comment type="caution">
    <text evidence="9">The sequence shown here is derived from an EMBL/GenBank/DDBJ whole genome shotgun (WGS) entry which is preliminary data.</text>
</comment>
<evidence type="ECO:0000259" key="8">
    <source>
        <dbReference type="PROSITE" id="PS51849"/>
    </source>
</evidence>
<keyword evidence="4 7" id="KW-1133">Transmembrane helix</keyword>
<keyword evidence="5 7" id="KW-0472">Membrane</keyword>
<feature type="region of interest" description="Disordered" evidence="6">
    <location>
        <begin position="275"/>
        <end position="355"/>
    </location>
</feature>
<evidence type="ECO:0000256" key="2">
    <source>
        <dbReference type="ARBA" id="ARBA00022475"/>
    </source>
</evidence>
<dbReference type="Pfam" id="PF12791">
    <property type="entry name" value="RsgI_N"/>
    <property type="match status" value="1"/>
</dbReference>
<evidence type="ECO:0000256" key="4">
    <source>
        <dbReference type="ARBA" id="ARBA00022989"/>
    </source>
</evidence>
<protein>
    <submittedName>
        <fullName evidence="9">Anti-sigma-I factor RsgI</fullName>
    </submittedName>
</protein>
<keyword evidence="3 7" id="KW-0812">Transmembrane</keyword>
<keyword evidence="10" id="KW-1185">Reference proteome</keyword>
<organism evidence="9 10">
    <name type="scientific">Pelotomaculum propionicicum</name>
    <dbReference type="NCBI Taxonomy" id="258475"/>
    <lineage>
        <taxon>Bacteria</taxon>
        <taxon>Bacillati</taxon>
        <taxon>Bacillota</taxon>
        <taxon>Clostridia</taxon>
        <taxon>Eubacteriales</taxon>
        <taxon>Desulfotomaculaceae</taxon>
        <taxon>Pelotomaculum</taxon>
    </lineage>
</organism>
<dbReference type="InterPro" id="IPR024449">
    <property type="entry name" value="Anti-sigma_RsgI_N"/>
</dbReference>
<dbReference type="OrthoDB" id="9800626at2"/>
<keyword evidence="2" id="KW-1003">Cell membrane</keyword>
<accession>A0A4Y7RTJ5</accession>
<evidence type="ECO:0000256" key="3">
    <source>
        <dbReference type="ARBA" id="ARBA00022692"/>
    </source>
</evidence>
<dbReference type="RefSeq" id="WP_134213049.1">
    <property type="nucleotide sequence ID" value="NZ_QFFZ01000009.1"/>
</dbReference>
<name>A0A4Y7RTJ5_9FIRM</name>
<comment type="subcellular location">
    <subcellularLocation>
        <location evidence="1">Cell membrane</location>
        <topology evidence="1">Single-pass membrane protein</topology>
    </subcellularLocation>
</comment>
<evidence type="ECO:0000256" key="1">
    <source>
        <dbReference type="ARBA" id="ARBA00004162"/>
    </source>
</evidence>
<dbReference type="PROSITE" id="PS51849">
    <property type="entry name" value="RSGI_N"/>
    <property type="match status" value="1"/>
</dbReference>
<proteinExistence type="predicted"/>
<gene>
    <name evidence="9" type="primary">rsgI</name>
    <name evidence="9" type="ORF">Pmgp_01168</name>
</gene>
<dbReference type="EMBL" id="QFFZ01000009">
    <property type="protein sequence ID" value="TEB12012.1"/>
    <property type="molecule type" value="Genomic_DNA"/>
</dbReference>
<dbReference type="Proteomes" id="UP000297597">
    <property type="component" value="Unassembled WGS sequence"/>
</dbReference>
<dbReference type="InterPro" id="IPR055431">
    <property type="entry name" value="RsgI_M"/>
</dbReference>
<sequence length="355" mass="38173">MEERGIVTKIKGKSCIVITPEGEFKKVPLPGGGLTEIGQEITFREKREVPYLRHFVLAASMLLVFILAGRFYSSQAPEASAYMTIDINPSIELAVASDGTVVSGSGLNSDGVAIISKVKVKGRALPEAVELIIKQAITDGYLSAGQDNVVLATITFDNGDDAAIDLESVYGAIREPMDTGGLDAEVIITPVQPEVRREALKSGVSTGRFLLLQKSAEKSIEFSAGEVGTINLGQLEKEKKFSIIHLLNDSEQGADTGSTGEQGNMPDRRGIFVERYNPSGKNIPGADKKLDQEDNAADNKKQDKDNGKINMPGHDLNNGNKEKDSQRDENSGKSKGRSNNKDDRSGGDQGRNGNH</sequence>
<dbReference type="AlphaFoldDB" id="A0A4Y7RTJ5"/>
<evidence type="ECO:0000256" key="5">
    <source>
        <dbReference type="ARBA" id="ARBA00023136"/>
    </source>
</evidence>
<dbReference type="Pfam" id="PF23750">
    <property type="entry name" value="RsgI_M"/>
    <property type="match status" value="1"/>
</dbReference>
<feature type="compositionally biased region" description="Basic and acidic residues" evidence="6">
    <location>
        <begin position="320"/>
        <end position="332"/>
    </location>
</feature>
<dbReference type="GO" id="GO:0005886">
    <property type="term" value="C:plasma membrane"/>
    <property type="evidence" value="ECO:0007669"/>
    <property type="project" value="UniProtKB-SubCell"/>
</dbReference>
<feature type="transmembrane region" description="Helical" evidence="7">
    <location>
        <begin position="51"/>
        <end position="72"/>
    </location>
</feature>
<evidence type="ECO:0000313" key="10">
    <source>
        <dbReference type="Proteomes" id="UP000297597"/>
    </source>
</evidence>
<reference evidence="9 10" key="1">
    <citation type="journal article" date="2018" name="Environ. Microbiol.">
        <title>Novel energy conservation strategies and behaviour of Pelotomaculum schinkii driving syntrophic propionate catabolism.</title>
        <authorList>
            <person name="Hidalgo-Ahumada C.A.P."/>
            <person name="Nobu M.K."/>
            <person name="Narihiro T."/>
            <person name="Tamaki H."/>
            <person name="Liu W.T."/>
            <person name="Kamagata Y."/>
            <person name="Stams A.J.M."/>
            <person name="Imachi H."/>
            <person name="Sousa D.Z."/>
        </authorList>
    </citation>
    <scope>NUCLEOTIDE SEQUENCE [LARGE SCALE GENOMIC DNA]</scope>
    <source>
        <strain evidence="9 10">MGP</strain>
    </source>
</reference>
<feature type="domain" description="RsgI N-terminal anti-sigma" evidence="8">
    <location>
        <begin position="3"/>
        <end position="52"/>
    </location>
</feature>
<evidence type="ECO:0000313" key="9">
    <source>
        <dbReference type="EMBL" id="TEB12012.1"/>
    </source>
</evidence>